<feature type="region of interest" description="Disordered" evidence="1">
    <location>
        <begin position="56"/>
        <end position="88"/>
    </location>
</feature>
<dbReference type="EMBL" id="SRLO01001755">
    <property type="protein sequence ID" value="TNN35516.1"/>
    <property type="molecule type" value="Genomic_DNA"/>
</dbReference>
<dbReference type="AlphaFoldDB" id="A0A4Z2F2R1"/>
<sequence length="88" mass="9884">MLTRATRSSSSGRSAPIGRKVHFTTGRAALRRRWDTTQERGLLALKALEARRLSVGVKEQEPAGRRPPVAPRQTENTFPFGLEFPFNH</sequence>
<feature type="compositionally biased region" description="Low complexity" evidence="1">
    <location>
        <begin position="1"/>
        <end position="15"/>
    </location>
</feature>
<evidence type="ECO:0000313" key="2">
    <source>
        <dbReference type="EMBL" id="TNN35516.1"/>
    </source>
</evidence>
<gene>
    <name evidence="2" type="ORF">EYF80_054323</name>
</gene>
<evidence type="ECO:0000256" key="1">
    <source>
        <dbReference type="SAM" id="MobiDB-lite"/>
    </source>
</evidence>
<reference evidence="2 3" key="1">
    <citation type="submission" date="2019-03" db="EMBL/GenBank/DDBJ databases">
        <title>First draft genome of Liparis tanakae, snailfish: a comprehensive survey of snailfish specific genes.</title>
        <authorList>
            <person name="Kim W."/>
            <person name="Song I."/>
            <person name="Jeong J.-H."/>
            <person name="Kim D."/>
            <person name="Kim S."/>
            <person name="Ryu S."/>
            <person name="Song J.Y."/>
            <person name="Lee S.K."/>
        </authorList>
    </citation>
    <scope>NUCLEOTIDE SEQUENCE [LARGE SCALE GENOMIC DNA]</scope>
    <source>
        <tissue evidence="2">Muscle</tissue>
    </source>
</reference>
<proteinExistence type="predicted"/>
<dbReference type="Proteomes" id="UP000314294">
    <property type="component" value="Unassembled WGS sequence"/>
</dbReference>
<comment type="caution">
    <text evidence="2">The sequence shown here is derived from an EMBL/GenBank/DDBJ whole genome shotgun (WGS) entry which is preliminary data.</text>
</comment>
<organism evidence="2 3">
    <name type="scientific">Liparis tanakae</name>
    <name type="common">Tanaka's snailfish</name>
    <dbReference type="NCBI Taxonomy" id="230148"/>
    <lineage>
        <taxon>Eukaryota</taxon>
        <taxon>Metazoa</taxon>
        <taxon>Chordata</taxon>
        <taxon>Craniata</taxon>
        <taxon>Vertebrata</taxon>
        <taxon>Euteleostomi</taxon>
        <taxon>Actinopterygii</taxon>
        <taxon>Neopterygii</taxon>
        <taxon>Teleostei</taxon>
        <taxon>Neoteleostei</taxon>
        <taxon>Acanthomorphata</taxon>
        <taxon>Eupercaria</taxon>
        <taxon>Perciformes</taxon>
        <taxon>Cottioidei</taxon>
        <taxon>Cottales</taxon>
        <taxon>Liparidae</taxon>
        <taxon>Liparis</taxon>
    </lineage>
</organism>
<protein>
    <submittedName>
        <fullName evidence="2">Uncharacterized protein</fullName>
    </submittedName>
</protein>
<evidence type="ECO:0000313" key="3">
    <source>
        <dbReference type="Proteomes" id="UP000314294"/>
    </source>
</evidence>
<keyword evidence="3" id="KW-1185">Reference proteome</keyword>
<accession>A0A4Z2F2R1</accession>
<name>A0A4Z2F2R1_9TELE</name>
<feature type="region of interest" description="Disordered" evidence="1">
    <location>
        <begin position="1"/>
        <end position="22"/>
    </location>
</feature>